<dbReference type="GO" id="GO:0016887">
    <property type="term" value="F:ATP hydrolysis activity"/>
    <property type="evidence" value="ECO:0007669"/>
    <property type="project" value="InterPro"/>
</dbReference>
<dbReference type="Gene3D" id="1.10.8.60">
    <property type="match status" value="2"/>
</dbReference>
<dbReference type="InterPro" id="IPR003959">
    <property type="entry name" value="ATPase_AAA_core"/>
</dbReference>
<name>A0A813JWB6_POLGL</name>
<organism evidence="3 4">
    <name type="scientific">Polarella glacialis</name>
    <name type="common">Dinoflagellate</name>
    <dbReference type="NCBI Taxonomy" id="89957"/>
    <lineage>
        <taxon>Eukaryota</taxon>
        <taxon>Sar</taxon>
        <taxon>Alveolata</taxon>
        <taxon>Dinophyceae</taxon>
        <taxon>Suessiales</taxon>
        <taxon>Suessiaceae</taxon>
        <taxon>Polarella</taxon>
    </lineage>
</organism>
<keyword evidence="1" id="KW-0067">ATP-binding</keyword>
<reference evidence="3" key="1">
    <citation type="submission" date="2021-02" db="EMBL/GenBank/DDBJ databases">
        <authorList>
            <person name="Dougan E. K."/>
            <person name="Rhodes N."/>
            <person name="Thang M."/>
            <person name="Chan C."/>
        </authorList>
    </citation>
    <scope>NUCLEOTIDE SEQUENCE</scope>
</reference>
<keyword evidence="1" id="KW-0547">Nucleotide-binding</keyword>
<feature type="domain" description="ATPase AAA-type core" evidence="2">
    <location>
        <begin position="2"/>
        <end position="48"/>
    </location>
</feature>
<dbReference type="GO" id="GO:0016558">
    <property type="term" value="P:protein import into peroxisome matrix"/>
    <property type="evidence" value="ECO:0007669"/>
    <property type="project" value="TreeGrafter"/>
</dbReference>
<evidence type="ECO:0000256" key="1">
    <source>
        <dbReference type="RuleBase" id="RU003651"/>
    </source>
</evidence>
<comment type="similarity">
    <text evidence="1">Belongs to the AAA ATPase family.</text>
</comment>
<dbReference type="PANTHER" id="PTHR23077:SF9">
    <property type="entry name" value="PEROXISOMAL ATPASE PEX6"/>
    <property type="match status" value="1"/>
</dbReference>
<dbReference type="GO" id="GO:0005778">
    <property type="term" value="C:peroxisomal membrane"/>
    <property type="evidence" value="ECO:0007669"/>
    <property type="project" value="TreeGrafter"/>
</dbReference>
<comment type="caution">
    <text evidence="3">The sequence shown here is derived from an EMBL/GenBank/DDBJ whole genome shotgun (WGS) entry which is preliminary data.</text>
</comment>
<protein>
    <recommendedName>
        <fullName evidence="2">ATPase AAA-type core domain-containing protein</fullName>
    </recommendedName>
</protein>
<dbReference type="PROSITE" id="PS00674">
    <property type="entry name" value="AAA"/>
    <property type="match status" value="1"/>
</dbReference>
<dbReference type="Proteomes" id="UP000626109">
    <property type="component" value="Unassembled WGS sequence"/>
</dbReference>
<gene>
    <name evidence="3" type="ORF">PGLA2088_LOCUS27192</name>
</gene>
<accession>A0A813JWB6</accession>
<evidence type="ECO:0000313" key="3">
    <source>
        <dbReference type="EMBL" id="CAE8690975.1"/>
    </source>
</evidence>
<dbReference type="Gene3D" id="3.40.50.300">
    <property type="entry name" value="P-loop containing nucleotide triphosphate hydrolases"/>
    <property type="match status" value="1"/>
</dbReference>
<proteinExistence type="inferred from homology"/>
<dbReference type="Pfam" id="PF00004">
    <property type="entry name" value="AAA"/>
    <property type="match status" value="1"/>
</dbReference>
<sequence length="333" mass="35067">MDRVVSQLVTELDSIPATVFLVGATNRPDLLDRSLLRPGRLDRMVYLGIAKDKLPLLCAIARKFDLDEPVVSEPFTSSSSLPVAKPEAALAAKVSPLLLAVAQACPANLTGADVSVLCADAYGVAQREYIALLHDVADRLKCSISTLLLFLDQLELKLSGAGEVGAAANGSRRIDLLGLTATAGGDSSAFVPVFPPKTAKAKGGLVLYGSHGTPGACVLAHHTGGSSAEGLRDVCAAVAFEALEQPQPQQLLESWQAFCQGSSLGRESATRSSLGAATSCTVVQGLDLSKPLRVRVGRRHFQEALNGLQPSVPPEDLQRYEVLRAEYSNTKGI</sequence>
<dbReference type="PANTHER" id="PTHR23077">
    <property type="entry name" value="AAA-FAMILY ATPASE"/>
    <property type="match status" value="1"/>
</dbReference>
<dbReference type="GO" id="GO:0005829">
    <property type="term" value="C:cytosol"/>
    <property type="evidence" value="ECO:0007669"/>
    <property type="project" value="TreeGrafter"/>
</dbReference>
<evidence type="ECO:0000259" key="2">
    <source>
        <dbReference type="Pfam" id="PF00004"/>
    </source>
</evidence>
<dbReference type="SUPFAM" id="SSF52540">
    <property type="entry name" value="P-loop containing nucleoside triphosphate hydrolases"/>
    <property type="match status" value="1"/>
</dbReference>
<dbReference type="InterPro" id="IPR027417">
    <property type="entry name" value="P-loop_NTPase"/>
</dbReference>
<dbReference type="GO" id="GO:0005524">
    <property type="term" value="F:ATP binding"/>
    <property type="evidence" value="ECO:0007669"/>
    <property type="project" value="UniProtKB-KW"/>
</dbReference>
<dbReference type="AlphaFoldDB" id="A0A813JWB6"/>
<dbReference type="InterPro" id="IPR003960">
    <property type="entry name" value="ATPase_AAA_CS"/>
</dbReference>
<dbReference type="InterPro" id="IPR050168">
    <property type="entry name" value="AAA_ATPase_domain"/>
</dbReference>
<dbReference type="EMBL" id="CAJNNW010027348">
    <property type="protein sequence ID" value="CAE8690975.1"/>
    <property type="molecule type" value="Genomic_DNA"/>
</dbReference>
<evidence type="ECO:0000313" key="4">
    <source>
        <dbReference type="Proteomes" id="UP000626109"/>
    </source>
</evidence>